<evidence type="ECO:0000259" key="2">
    <source>
        <dbReference type="PROSITE" id="PS00028"/>
    </source>
</evidence>
<dbReference type="PANTHER" id="PTHR31511:SF12">
    <property type="entry name" value="RHO TERMINATION FACTOR N-TERMINAL DOMAIN-CONTAINING PROTEIN"/>
    <property type="match status" value="1"/>
</dbReference>
<name>A0ABP1QIS1_9HEXA</name>
<accession>A0ABP1QIS1</accession>
<evidence type="ECO:0000313" key="4">
    <source>
        <dbReference type="Proteomes" id="UP001642540"/>
    </source>
</evidence>
<dbReference type="PANTHER" id="PTHR31511">
    <property type="entry name" value="PROTEIN CBG23764"/>
    <property type="match status" value="1"/>
</dbReference>
<evidence type="ECO:0000313" key="3">
    <source>
        <dbReference type="EMBL" id="CAL8104541.1"/>
    </source>
</evidence>
<dbReference type="EMBL" id="CAXLJM020000035">
    <property type="protein sequence ID" value="CAL8104541.1"/>
    <property type="molecule type" value="Genomic_DNA"/>
</dbReference>
<dbReference type="InterPro" id="IPR043502">
    <property type="entry name" value="DNA/RNA_pol_sf"/>
</dbReference>
<dbReference type="Proteomes" id="UP001642540">
    <property type="component" value="Unassembled WGS sequence"/>
</dbReference>
<evidence type="ECO:0000256" key="1">
    <source>
        <dbReference type="SAM" id="MobiDB-lite"/>
    </source>
</evidence>
<dbReference type="InterPro" id="IPR013087">
    <property type="entry name" value="Znf_C2H2_type"/>
</dbReference>
<comment type="caution">
    <text evidence="3">The sequence shown here is derived from an EMBL/GenBank/DDBJ whole genome shotgun (WGS) entry which is preliminary data.</text>
</comment>
<feature type="compositionally biased region" description="Polar residues" evidence="1">
    <location>
        <begin position="93"/>
        <end position="114"/>
    </location>
</feature>
<protein>
    <recommendedName>
        <fullName evidence="2">C2H2-type domain-containing protein</fullName>
    </recommendedName>
</protein>
<feature type="compositionally biased region" description="Basic and acidic residues" evidence="1">
    <location>
        <begin position="115"/>
        <end position="144"/>
    </location>
</feature>
<feature type="region of interest" description="Disordered" evidence="1">
    <location>
        <begin position="89"/>
        <end position="151"/>
    </location>
</feature>
<dbReference type="SUPFAM" id="SSF56672">
    <property type="entry name" value="DNA/RNA polymerases"/>
    <property type="match status" value="1"/>
</dbReference>
<proteinExistence type="predicted"/>
<sequence>MNVNLIFQIDFLITERLLTEASVPNDVFDEEGDGLIARVLSQSFVDQGKRRREPSDENGIPKRVCADPSYDSDISSVCSEDEEFPFDCIVGDNGSNQTGSGLQTDGRTDSQTSEQRQHDGVERQQDGVERQPDREERQPDREEPGQQDEEERLLFRGKTCAVCHATFHSVGSMLEHAQRYHRLLYYEQVDRLRSNQVGRGIDLPMLDITQESSAFDNMHVVYNVGLGDRDWSDLMQFITAACKSLDPFMNRLLNEPITFRDIRIPQYRIQFSVKSEYEKGSAEDKVVEEFAISSPLQFIRTGSDIEPYLAYTFAYVGERLDAHTHNGSGWTHIKVLKASITIVRAKAFFGGCSDPQWEKLFMPDTIKEKYRSFVNTINRSVASRKKIEHENDDRCFAHAILCYFERQKIHILSQAIQNGDDKKNFIENQKKKLQHMDHFLPLFKRKSRIVKYKKKELYEKGTPFQYIQDEIRINFKRIVFPMTICQIPIFEHDNPNIGLSIIGYDDERDFHCRLKKLEDRFEIKKKKGSTKDERVREIMKLPKSTLSQKDESENPVNASQLSATVLKKQRTQSIRSRSHPLYHSKVETDHKIALMLMYRGEEGGHFMYIKSVEALFLTNGDRTGKRICLNCLNCFGRTTFEHHSLNCVKMATQKIVMPRERLLKFDRYDRTLKTAFTYALDFECLLPELNTDNQLGNTVKECTHEACGFSWSCFDYNNRVVKCSVFRKNPDKDPDLNVGQQCLEDLLEDADYRKDLVKEWNEIARHTMVMSPEIQAKRDNENYDFSDEECYLCKIKFGATPKEDDVNREVDKLADYIVLHHLHVPGYEALGFTHNSCNLKARIRQQFTVFCHNFTGYDSHLIMTAAKKHIVKQSELMGQNSERITSFTVNNLLRFVDSLSFFGGMGLDRVVESLDKSDFDILKQEIFKRYQRDIDPITDEDVKLLLRKGAYPYKYMNAWARFKEKQLPPIECFYNDLSDEPMDPKIYANAQKVFERFQIKDLGEWHDLYVFLDVLLFTCCLISLREEMFSSFDLCVTHYVSLPQYTMDACLKHTKECIETIQDQDIYMYLERGIRGGFTTCGDTKAAQANNEFCPWYESSKPKSWLLYLDKNNLYGYGLSSELPIGGYKWLSEEELAEVNRDCTGHLKRLIGKEKYGEFLEVSIEYPEELHDRFNSFPPVPFKRAIDESEVSFIQQELGNQLGVGKAAWKCQKMVADLLPKTVICHYKVLNTWLSLGVKITRVVSGLSFIEKAWMKPYIDFNTRKRADAKSKFQINIRKFLNNSLYGKQIMDARKKNHMVLINSPEQALKYSRKPLLKQLRILNQDLSLAVLTKQQITLNSPMGGGVVVLEESKKSMYEFWYNYIKKEFPTASLQYSDTDSVVCKVECDNIYDHMLRFKDFFDMSDYDLSHPIWEKYNNMDHKKEVNFMKDELTNKVMTRFCALKSKMYSYEYVEVDGEGKVNGHGGDKKAKGIGRAAVKHQVRFEHYVDCLENPVQTYTNCKSIRSFNHQLYTLNTRKKCLNQFDNKRFMLCNNISLALGHKDIPLYKNFYEYDRIPIGDYFESSYERNLFTKICKKDLKQSDNVKLCIE</sequence>
<keyword evidence="4" id="KW-1185">Reference proteome</keyword>
<feature type="region of interest" description="Disordered" evidence="1">
    <location>
        <begin position="46"/>
        <end position="72"/>
    </location>
</feature>
<gene>
    <name evidence="3" type="ORF">ODALV1_LOCUS11791</name>
</gene>
<dbReference type="PROSITE" id="PS00028">
    <property type="entry name" value="ZINC_FINGER_C2H2_1"/>
    <property type="match status" value="1"/>
</dbReference>
<feature type="domain" description="C2H2-type" evidence="2">
    <location>
        <begin position="160"/>
        <end position="181"/>
    </location>
</feature>
<organism evidence="3 4">
    <name type="scientific">Orchesella dallaii</name>
    <dbReference type="NCBI Taxonomy" id="48710"/>
    <lineage>
        <taxon>Eukaryota</taxon>
        <taxon>Metazoa</taxon>
        <taxon>Ecdysozoa</taxon>
        <taxon>Arthropoda</taxon>
        <taxon>Hexapoda</taxon>
        <taxon>Collembola</taxon>
        <taxon>Entomobryomorpha</taxon>
        <taxon>Entomobryoidea</taxon>
        <taxon>Orchesellidae</taxon>
        <taxon>Orchesellinae</taxon>
        <taxon>Orchesella</taxon>
    </lineage>
</organism>
<reference evidence="3 4" key="1">
    <citation type="submission" date="2024-08" db="EMBL/GenBank/DDBJ databases">
        <authorList>
            <person name="Cucini C."/>
            <person name="Frati F."/>
        </authorList>
    </citation>
    <scope>NUCLEOTIDE SEQUENCE [LARGE SCALE GENOMIC DNA]</scope>
</reference>